<dbReference type="GO" id="GO:0051301">
    <property type="term" value="P:cell division"/>
    <property type="evidence" value="ECO:0007669"/>
    <property type="project" value="UniProtKB-UniRule"/>
</dbReference>
<dbReference type="AlphaFoldDB" id="A0A834L277"/>
<evidence type="ECO:0000256" key="3">
    <source>
        <dbReference type="ARBA" id="ARBA00022454"/>
    </source>
</evidence>
<dbReference type="Gene3D" id="2.20.25.230">
    <property type="match status" value="1"/>
</dbReference>
<dbReference type="GO" id="GO:0034501">
    <property type="term" value="P:protein localization to kinetochore"/>
    <property type="evidence" value="ECO:0007669"/>
    <property type="project" value="UniProtKB-UniRule"/>
</dbReference>
<sequence length="553" mass="62731">MYCGKQTIFVCEKAIPKVCQPEHQEMTETSNCDDDDGAENDGADDADADALQIELMPQPLTIIKARWELLSWYTLSLNPGMSIVDKHPALHPLWVRCDMSDPAGTTWLGAEPVYVDTKITAIKLYSITCKGSTVDKQSFVTLEELKQEHKKRHNSTSVSVHALKFALYNSLFTFACQCFQIGIKGSARFSLFGSTVVENTTIESQSSVTVDLKWSHVESVLEVPPLSSTATLNIKVATGDMRSPMFDMYRELEFLQTLADGLRTGETEWMEPLESVSAVNLTKTYLEELQNAAKAPQEQAAKTPGTTRMKSDTDTPIFNSFLERGDLDFVEQLWVRMRKSVTSYQDIGDCLKLIINALRYGDIKPWIHRDSNSSLSKLILQSYHQQVDHVSLTGITPVSEELTTLNHLWYYLNTEVDLQEQVIRLRKLHHLLDIIVTCSTFLCLPYDRLFHLTQSCLQYYKTAAYDEEHEFKLQIKPAIISHFYQKEHPMMWGVEVSSGHSALEVRTSLQLSDRPLVDHVIFDTDYPVETAGRDCEEPAFFSTMLCCSLVRFA</sequence>
<evidence type="ECO:0000256" key="9">
    <source>
        <dbReference type="RuleBase" id="RU369076"/>
    </source>
</evidence>
<evidence type="ECO:0000256" key="6">
    <source>
        <dbReference type="ARBA" id="ARBA00022838"/>
    </source>
</evidence>
<evidence type="ECO:0000256" key="4">
    <source>
        <dbReference type="ARBA" id="ARBA00022618"/>
    </source>
</evidence>
<evidence type="ECO:0000313" key="10">
    <source>
        <dbReference type="EMBL" id="KAF6738941.1"/>
    </source>
</evidence>
<keyword evidence="4 9" id="KW-0132">Cell division</keyword>
<evidence type="ECO:0000256" key="2">
    <source>
        <dbReference type="ARBA" id="ARBA00009062"/>
    </source>
</evidence>
<dbReference type="Gene3D" id="6.10.140.520">
    <property type="match status" value="1"/>
</dbReference>
<comment type="function">
    <text evidence="9">Essential component of the mitotic checkpoint, which prevents cells from prematurely exiting mitosis. Required for the assembly of the dynein-dynactin and MAD1-MAD2 complexes onto kinetochores. Its function related to the spindle assembly machinery is proposed to depend on its association in the mitotic RZZ complex.</text>
</comment>
<dbReference type="Gene3D" id="1.20.58.730">
    <property type="match status" value="1"/>
</dbReference>
<keyword evidence="3 9" id="KW-0158">Chromosome</keyword>
<evidence type="ECO:0000256" key="7">
    <source>
        <dbReference type="ARBA" id="ARBA00023306"/>
    </source>
</evidence>
<evidence type="ECO:0000256" key="8">
    <source>
        <dbReference type="ARBA" id="ARBA00023328"/>
    </source>
</evidence>
<evidence type="ECO:0000256" key="5">
    <source>
        <dbReference type="ARBA" id="ARBA00022776"/>
    </source>
</evidence>
<comment type="subunit">
    <text evidence="9">Component of the RZZ complex.</text>
</comment>
<reference evidence="10" key="1">
    <citation type="journal article" name="BMC Genomics">
        <title>Long-read sequencing and de novo genome assembly of marine medaka (Oryzias melastigma).</title>
        <authorList>
            <person name="Liang P."/>
            <person name="Saqib H.S.A."/>
            <person name="Ni X."/>
            <person name="Shen Y."/>
        </authorList>
    </citation>
    <scope>NUCLEOTIDE SEQUENCE</scope>
    <source>
        <strain evidence="10">Bigg-433</strain>
    </source>
</reference>
<dbReference type="GO" id="GO:0007094">
    <property type="term" value="P:mitotic spindle assembly checkpoint signaling"/>
    <property type="evidence" value="ECO:0007669"/>
    <property type="project" value="UniProtKB-UniRule"/>
</dbReference>
<comment type="subcellular location">
    <subcellularLocation>
        <location evidence="1 9">Chromosome</location>
        <location evidence="1 9">Centromere</location>
        <location evidence="1 9">Kinetochore</location>
    </subcellularLocation>
</comment>
<keyword evidence="6 9" id="KW-0995">Kinetochore</keyword>
<dbReference type="Pfam" id="PF09817">
    <property type="entry name" value="Zwilch"/>
    <property type="match status" value="3"/>
</dbReference>
<dbReference type="Gene3D" id="1.10.287.1880">
    <property type="match status" value="1"/>
</dbReference>
<protein>
    <recommendedName>
        <fullName evidence="9">Protein zwilch</fullName>
    </recommendedName>
</protein>
<proteinExistence type="inferred from homology"/>
<dbReference type="PANTHER" id="PTHR15995">
    <property type="entry name" value="PROTEIN ZWILCH HOMOLOG"/>
    <property type="match status" value="1"/>
</dbReference>
<comment type="similarity">
    <text evidence="2 9">Belongs to the ZWILCH family.</text>
</comment>
<comment type="caution">
    <text evidence="10">The sequence shown here is derived from an EMBL/GenBank/DDBJ whole genome shotgun (WGS) entry which is preliminary data.</text>
</comment>
<evidence type="ECO:0000313" key="11">
    <source>
        <dbReference type="Proteomes" id="UP000646548"/>
    </source>
</evidence>
<dbReference type="GO" id="GO:1990423">
    <property type="term" value="C:RZZ complex"/>
    <property type="evidence" value="ECO:0007669"/>
    <property type="project" value="UniProtKB-UniRule"/>
</dbReference>
<keyword evidence="7 9" id="KW-0131">Cell cycle</keyword>
<dbReference type="EMBL" id="WKFB01000018">
    <property type="protein sequence ID" value="KAF6738941.1"/>
    <property type="molecule type" value="Genomic_DNA"/>
</dbReference>
<evidence type="ECO:0000256" key="1">
    <source>
        <dbReference type="ARBA" id="ARBA00004629"/>
    </source>
</evidence>
<keyword evidence="8 9" id="KW-0137">Centromere</keyword>
<dbReference type="Gene3D" id="6.20.270.10">
    <property type="match status" value="1"/>
</dbReference>
<keyword evidence="5 9" id="KW-0498">Mitosis</keyword>
<dbReference type="PANTHER" id="PTHR15995:SF1">
    <property type="entry name" value="PROTEIN ZWILCH HOMOLOG"/>
    <property type="match status" value="1"/>
</dbReference>
<gene>
    <name evidence="10" type="ORF">FQA47_005919</name>
</gene>
<dbReference type="Proteomes" id="UP000646548">
    <property type="component" value="Unassembled WGS sequence"/>
</dbReference>
<name>A0A834L277_ORYME</name>
<accession>A0A834L277</accession>
<dbReference type="InterPro" id="IPR018630">
    <property type="entry name" value="Zwilch"/>
</dbReference>
<organism evidence="10 11">
    <name type="scientific">Oryzias melastigma</name>
    <name type="common">Marine medaka</name>
    <dbReference type="NCBI Taxonomy" id="30732"/>
    <lineage>
        <taxon>Eukaryota</taxon>
        <taxon>Metazoa</taxon>
        <taxon>Chordata</taxon>
        <taxon>Craniata</taxon>
        <taxon>Vertebrata</taxon>
        <taxon>Euteleostomi</taxon>
        <taxon>Actinopterygii</taxon>
        <taxon>Neopterygii</taxon>
        <taxon>Teleostei</taxon>
        <taxon>Neoteleostei</taxon>
        <taxon>Acanthomorphata</taxon>
        <taxon>Ovalentaria</taxon>
        <taxon>Atherinomorphae</taxon>
        <taxon>Beloniformes</taxon>
        <taxon>Adrianichthyidae</taxon>
        <taxon>Oryziinae</taxon>
        <taxon>Oryzias</taxon>
    </lineage>
</organism>